<accession>H2Y8Y9</accession>
<sequence>MSLKSVRKAVRTFLGVKKKTNDSVSHHPPTSNSNLRDNRRRFGSETALGERRDQRSLPRRSNSSVEGVRSSTLPRATRVRIEEWNRNACPDDASSQEEFMRRTISGSSRRSGSRLRSSQSMSSFDTRQ</sequence>
<dbReference type="InParanoid" id="H2Y8Y9"/>
<dbReference type="GeneTree" id="ENSGT00660000097301"/>
<organism evidence="2 3">
    <name type="scientific">Ciona savignyi</name>
    <name type="common">Pacific transparent sea squirt</name>
    <dbReference type="NCBI Taxonomy" id="51511"/>
    <lineage>
        <taxon>Eukaryota</taxon>
        <taxon>Metazoa</taxon>
        <taxon>Chordata</taxon>
        <taxon>Tunicata</taxon>
        <taxon>Ascidiacea</taxon>
        <taxon>Phlebobranchia</taxon>
        <taxon>Cionidae</taxon>
        <taxon>Ciona</taxon>
    </lineage>
</organism>
<dbReference type="Proteomes" id="UP000007875">
    <property type="component" value="Unassembled WGS sequence"/>
</dbReference>
<evidence type="ECO:0000313" key="2">
    <source>
        <dbReference type="Ensembl" id="ENSCSAVP00000001787.1"/>
    </source>
</evidence>
<reference evidence="3" key="1">
    <citation type="submission" date="2003-08" db="EMBL/GenBank/DDBJ databases">
        <authorList>
            <person name="Birren B."/>
            <person name="Nusbaum C."/>
            <person name="Abebe A."/>
            <person name="Abouelleil A."/>
            <person name="Adekoya E."/>
            <person name="Ait-zahra M."/>
            <person name="Allen N."/>
            <person name="Allen T."/>
            <person name="An P."/>
            <person name="Anderson M."/>
            <person name="Anderson S."/>
            <person name="Arachchi H."/>
            <person name="Armbruster J."/>
            <person name="Bachantsang P."/>
            <person name="Baldwin J."/>
            <person name="Barry A."/>
            <person name="Bayul T."/>
            <person name="Blitshsteyn B."/>
            <person name="Bloom T."/>
            <person name="Blye J."/>
            <person name="Boguslavskiy L."/>
            <person name="Borowsky M."/>
            <person name="Boukhgalter B."/>
            <person name="Brunache A."/>
            <person name="Butler J."/>
            <person name="Calixte N."/>
            <person name="Calvo S."/>
            <person name="Camarata J."/>
            <person name="Campo K."/>
            <person name="Chang J."/>
            <person name="Cheshatsang Y."/>
            <person name="Citroen M."/>
            <person name="Collymore A."/>
            <person name="Considine T."/>
            <person name="Cook A."/>
            <person name="Cooke P."/>
            <person name="Corum B."/>
            <person name="Cuomo C."/>
            <person name="David R."/>
            <person name="Dawoe T."/>
            <person name="Degray S."/>
            <person name="Dodge S."/>
            <person name="Dooley K."/>
            <person name="Dorje P."/>
            <person name="Dorjee K."/>
            <person name="Dorris L."/>
            <person name="Duffey N."/>
            <person name="Dupes A."/>
            <person name="Elkins T."/>
            <person name="Engels R."/>
            <person name="Erickson J."/>
            <person name="Farina A."/>
            <person name="Faro S."/>
            <person name="Ferreira P."/>
            <person name="Fischer H."/>
            <person name="Fitzgerald M."/>
            <person name="Foley K."/>
            <person name="Gage D."/>
            <person name="Galagan J."/>
            <person name="Gearin G."/>
            <person name="Gnerre S."/>
            <person name="Gnirke A."/>
            <person name="Goyette A."/>
            <person name="Graham J."/>
            <person name="Grandbois E."/>
            <person name="Gyaltsen K."/>
            <person name="Hafez N."/>
            <person name="Hagopian D."/>
            <person name="Hagos B."/>
            <person name="Hall J."/>
            <person name="Hatcher B."/>
            <person name="Heller A."/>
            <person name="Higgins H."/>
            <person name="Honan T."/>
            <person name="Horn A."/>
            <person name="Houde N."/>
            <person name="Hughes L."/>
            <person name="Hulme W."/>
            <person name="Husby E."/>
            <person name="Iliev I."/>
            <person name="Jaffe D."/>
            <person name="Jones C."/>
            <person name="Kamal M."/>
            <person name="Kamat A."/>
            <person name="Kamvysselis M."/>
            <person name="Karlsson E."/>
            <person name="Kells C."/>
            <person name="Kieu A."/>
            <person name="Kisner P."/>
            <person name="Kodira C."/>
            <person name="Kulbokas E."/>
            <person name="Labutti K."/>
            <person name="Lama D."/>
            <person name="Landers T."/>
            <person name="Leger J."/>
            <person name="Levine S."/>
            <person name="Lewis D."/>
            <person name="Lewis T."/>
            <person name="Lindblad-toh K."/>
            <person name="Liu X."/>
            <person name="Lokyitsang T."/>
            <person name="Lokyitsang Y."/>
            <person name="Lucien O."/>
            <person name="Lui A."/>
            <person name="Ma L.J."/>
            <person name="Mabbitt R."/>
            <person name="Macdonald J."/>
            <person name="Maclean C."/>
            <person name="Major J."/>
            <person name="Manning J."/>
            <person name="Marabella R."/>
            <person name="Maru K."/>
            <person name="Matthews C."/>
            <person name="Mauceli E."/>
            <person name="Mccarthy M."/>
            <person name="Mcdonough S."/>
            <person name="Mcghee T."/>
            <person name="Meldrim J."/>
            <person name="Meneus L."/>
            <person name="Mesirov J."/>
            <person name="Mihalev A."/>
            <person name="Mihova T."/>
            <person name="Mikkelsen T."/>
            <person name="Mlenga V."/>
            <person name="Moru K."/>
            <person name="Mozes J."/>
            <person name="Mulrain L."/>
            <person name="Munson G."/>
            <person name="Naylor J."/>
            <person name="Newes C."/>
            <person name="Nguyen C."/>
            <person name="Nguyen N."/>
            <person name="Nguyen T."/>
            <person name="Nicol R."/>
            <person name="Nielsen C."/>
            <person name="Nizzari M."/>
            <person name="Norbu C."/>
            <person name="Norbu N."/>
            <person name="O'donnell P."/>
            <person name="Okoawo O."/>
            <person name="O'leary S."/>
            <person name="Omotosho B."/>
            <person name="O'neill K."/>
            <person name="Osman S."/>
            <person name="Parker S."/>
            <person name="Perrin D."/>
            <person name="Phunkhang P."/>
            <person name="Piqani B."/>
            <person name="Purcell S."/>
            <person name="Rachupka T."/>
            <person name="Ramasamy U."/>
            <person name="Rameau R."/>
            <person name="Ray V."/>
            <person name="Raymond C."/>
            <person name="Retta R."/>
            <person name="Richardson S."/>
            <person name="Rise C."/>
            <person name="Rodriguez J."/>
            <person name="Rogers J."/>
            <person name="Rogov P."/>
            <person name="Rutman M."/>
            <person name="Schupbach R."/>
            <person name="Seaman C."/>
            <person name="Settipalli S."/>
            <person name="Sharpe T."/>
            <person name="Sheridan J."/>
            <person name="Sherpa N."/>
            <person name="Shi J."/>
            <person name="Smirnov S."/>
            <person name="Smith C."/>
            <person name="Sougnez C."/>
            <person name="Spencer B."/>
            <person name="Stalker J."/>
            <person name="Stange-thomann N."/>
            <person name="Stavropoulos S."/>
            <person name="Stetson K."/>
            <person name="Stone C."/>
            <person name="Stone S."/>
            <person name="Stubbs M."/>
            <person name="Talamas J."/>
            <person name="Tchuinga P."/>
            <person name="Tenzing P."/>
            <person name="Tesfaye S."/>
            <person name="Theodore J."/>
            <person name="Thoulutsang Y."/>
            <person name="Topham K."/>
            <person name="Towey S."/>
            <person name="Tsamla T."/>
            <person name="Tsomo N."/>
            <person name="Vallee D."/>
            <person name="Vassiliev H."/>
            <person name="Venkataraman V."/>
            <person name="Vinson J."/>
            <person name="Vo A."/>
            <person name="Wade C."/>
            <person name="Wang S."/>
            <person name="Wangchuk T."/>
            <person name="Wangdi T."/>
            <person name="Whittaker C."/>
            <person name="Wilkinson J."/>
            <person name="Wu Y."/>
            <person name="Wyman D."/>
            <person name="Yadav S."/>
            <person name="Yang S."/>
            <person name="Yang X."/>
            <person name="Yeager S."/>
            <person name="Yee E."/>
            <person name="Young G."/>
            <person name="Zainoun J."/>
            <person name="Zembeck L."/>
            <person name="Zimmer A."/>
            <person name="Zody M."/>
            <person name="Lander E."/>
        </authorList>
    </citation>
    <scope>NUCLEOTIDE SEQUENCE [LARGE SCALE GENOMIC DNA]</scope>
</reference>
<dbReference type="HOGENOM" id="CLU_2139043_0_0_1"/>
<feature type="compositionally biased region" description="Polar residues" evidence="1">
    <location>
        <begin position="59"/>
        <end position="74"/>
    </location>
</feature>
<evidence type="ECO:0000256" key="1">
    <source>
        <dbReference type="SAM" id="MobiDB-lite"/>
    </source>
</evidence>
<feature type="region of interest" description="Disordered" evidence="1">
    <location>
        <begin position="17"/>
        <end position="128"/>
    </location>
</feature>
<dbReference type="OMA" id="EWNRNAC"/>
<evidence type="ECO:0000313" key="3">
    <source>
        <dbReference type="Proteomes" id="UP000007875"/>
    </source>
</evidence>
<protein>
    <submittedName>
        <fullName evidence="2">Uncharacterized protein</fullName>
    </submittedName>
</protein>
<keyword evidence="3" id="KW-1185">Reference proteome</keyword>
<proteinExistence type="predicted"/>
<name>H2Y8Y9_CIOSA</name>
<reference evidence="2" key="3">
    <citation type="submission" date="2025-09" db="UniProtKB">
        <authorList>
            <consortium name="Ensembl"/>
        </authorList>
    </citation>
    <scope>IDENTIFICATION</scope>
</reference>
<feature type="compositionally biased region" description="Low complexity" evidence="1">
    <location>
        <begin position="102"/>
        <end position="128"/>
    </location>
</feature>
<reference evidence="2" key="2">
    <citation type="submission" date="2025-08" db="UniProtKB">
        <authorList>
            <consortium name="Ensembl"/>
        </authorList>
    </citation>
    <scope>IDENTIFICATION</scope>
</reference>
<feature type="compositionally biased region" description="Basic and acidic residues" evidence="1">
    <location>
        <begin position="36"/>
        <end position="56"/>
    </location>
</feature>
<dbReference type="Ensembl" id="ENSCSAVT00000001818.1">
    <property type="protein sequence ID" value="ENSCSAVP00000001787.1"/>
    <property type="gene ID" value="ENSCSAVG00000001039.1"/>
</dbReference>
<dbReference type="AlphaFoldDB" id="H2Y8Y9"/>